<name>A0A414UE60_9FIRM</name>
<dbReference type="Proteomes" id="UP000286595">
    <property type="component" value="Unassembled WGS sequence"/>
</dbReference>
<gene>
    <name evidence="1" type="ORF">DW252_04145</name>
</gene>
<dbReference type="AlphaFoldDB" id="A0A414UE60"/>
<sequence length="61" mass="7536">YKIFNVLQFSLDFLFAGYFFINYYNLFKLSFNVYCIFHPLPLNYYDIYYKFFGGIFYAKLS</sequence>
<comment type="caution">
    <text evidence="1">The sequence shown here is derived from an EMBL/GenBank/DDBJ whole genome shotgun (WGS) entry which is preliminary data.</text>
</comment>
<evidence type="ECO:0000313" key="1">
    <source>
        <dbReference type="EMBL" id="RHG61489.1"/>
    </source>
</evidence>
<proteinExistence type="predicted"/>
<protein>
    <submittedName>
        <fullName evidence="1">Uncharacterized protein</fullName>
    </submittedName>
</protein>
<organism evidence="1 2">
    <name type="scientific">Coprococcus comes</name>
    <dbReference type="NCBI Taxonomy" id="410072"/>
    <lineage>
        <taxon>Bacteria</taxon>
        <taxon>Bacillati</taxon>
        <taxon>Bacillota</taxon>
        <taxon>Clostridia</taxon>
        <taxon>Lachnospirales</taxon>
        <taxon>Lachnospiraceae</taxon>
        <taxon>Coprococcus</taxon>
    </lineage>
</organism>
<reference evidence="1 2" key="1">
    <citation type="submission" date="2018-08" db="EMBL/GenBank/DDBJ databases">
        <title>A genome reference for cultivated species of the human gut microbiota.</title>
        <authorList>
            <person name="Zou Y."/>
            <person name="Xue W."/>
            <person name="Luo G."/>
        </authorList>
    </citation>
    <scope>NUCLEOTIDE SEQUENCE [LARGE SCALE GENOMIC DNA]</scope>
    <source>
        <strain evidence="1 2">AM22-12LB</strain>
    </source>
</reference>
<accession>A0A414UE60</accession>
<dbReference type="EMBL" id="QRIM01000004">
    <property type="protein sequence ID" value="RHG61489.1"/>
    <property type="molecule type" value="Genomic_DNA"/>
</dbReference>
<feature type="non-terminal residue" evidence="1">
    <location>
        <position position="1"/>
    </location>
</feature>
<evidence type="ECO:0000313" key="2">
    <source>
        <dbReference type="Proteomes" id="UP000286595"/>
    </source>
</evidence>